<dbReference type="RefSeq" id="WP_382261818.1">
    <property type="nucleotide sequence ID" value="NZ_JBHTAS010000001.1"/>
</dbReference>
<feature type="compositionally biased region" description="Low complexity" evidence="1">
    <location>
        <begin position="178"/>
        <end position="193"/>
    </location>
</feature>
<feature type="compositionally biased region" description="Acidic residues" evidence="1">
    <location>
        <begin position="194"/>
        <end position="220"/>
    </location>
</feature>
<name>A0ABD5Y3Y2_9EURY</name>
<reference evidence="2 3" key="1">
    <citation type="journal article" date="2019" name="Int. J. Syst. Evol. Microbiol.">
        <title>The Global Catalogue of Microorganisms (GCM) 10K type strain sequencing project: providing services to taxonomists for standard genome sequencing and annotation.</title>
        <authorList>
            <consortium name="The Broad Institute Genomics Platform"/>
            <consortium name="The Broad Institute Genome Sequencing Center for Infectious Disease"/>
            <person name="Wu L."/>
            <person name="Ma J."/>
        </authorList>
    </citation>
    <scope>NUCLEOTIDE SEQUENCE [LARGE SCALE GENOMIC DNA]</scope>
    <source>
        <strain evidence="2 3">XZYJT29</strain>
    </source>
</reference>
<dbReference type="Proteomes" id="UP001596432">
    <property type="component" value="Unassembled WGS sequence"/>
</dbReference>
<feature type="compositionally biased region" description="Low complexity" evidence="1">
    <location>
        <begin position="429"/>
        <end position="445"/>
    </location>
</feature>
<feature type="region of interest" description="Disordered" evidence="1">
    <location>
        <begin position="473"/>
        <end position="563"/>
    </location>
</feature>
<protein>
    <recommendedName>
        <fullName evidence="4">DUF4397 domain-containing protein</fullName>
    </recommendedName>
</protein>
<feature type="compositionally biased region" description="Low complexity" evidence="1">
    <location>
        <begin position="501"/>
        <end position="517"/>
    </location>
</feature>
<comment type="caution">
    <text evidence="2">The sequence shown here is derived from an EMBL/GenBank/DDBJ whole genome shotgun (WGS) entry which is preliminary data.</text>
</comment>
<keyword evidence="3" id="KW-1185">Reference proteome</keyword>
<dbReference type="InterPro" id="IPR006311">
    <property type="entry name" value="TAT_signal"/>
</dbReference>
<dbReference type="AlphaFoldDB" id="A0ABD5Y3Y2"/>
<evidence type="ECO:0000313" key="3">
    <source>
        <dbReference type="Proteomes" id="UP001596432"/>
    </source>
</evidence>
<proteinExistence type="predicted"/>
<feature type="region of interest" description="Disordered" evidence="1">
    <location>
        <begin position="392"/>
        <end position="451"/>
    </location>
</feature>
<feature type="compositionally biased region" description="Low complexity" evidence="1">
    <location>
        <begin position="333"/>
        <end position="356"/>
    </location>
</feature>
<feature type="compositionally biased region" description="Gly residues" evidence="1">
    <location>
        <begin position="395"/>
        <end position="405"/>
    </location>
</feature>
<dbReference type="PROSITE" id="PS51318">
    <property type="entry name" value="TAT"/>
    <property type="match status" value="1"/>
</dbReference>
<feature type="region of interest" description="Disordered" evidence="1">
    <location>
        <begin position="258"/>
        <end position="367"/>
    </location>
</feature>
<dbReference type="EMBL" id="JBHTAS010000001">
    <property type="protein sequence ID" value="MFC7142152.1"/>
    <property type="molecule type" value="Genomic_DNA"/>
</dbReference>
<feature type="compositionally biased region" description="Low complexity" evidence="1">
    <location>
        <begin position="406"/>
        <end position="421"/>
    </location>
</feature>
<evidence type="ECO:0008006" key="4">
    <source>
        <dbReference type="Google" id="ProtNLM"/>
    </source>
</evidence>
<evidence type="ECO:0000313" key="2">
    <source>
        <dbReference type="EMBL" id="MFC7142152.1"/>
    </source>
</evidence>
<organism evidence="2 3">
    <name type="scientific">Halosimplex aquaticum</name>
    <dbReference type="NCBI Taxonomy" id="3026162"/>
    <lineage>
        <taxon>Archaea</taxon>
        <taxon>Methanobacteriati</taxon>
        <taxon>Methanobacteriota</taxon>
        <taxon>Stenosarchaea group</taxon>
        <taxon>Halobacteria</taxon>
        <taxon>Halobacteriales</taxon>
        <taxon>Haloarculaceae</taxon>
        <taxon>Halosimplex</taxon>
    </lineage>
</organism>
<feature type="region of interest" description="Disordered" evidence="1">
    <location>
        <begin position="156"/>
        <end position="231"/>
    </location>
</feature>
<evidence type="ECO:0000256" key="1">
    <source>
        <dbReference type="SAM" id="MobiDB-lite"/>
    </source>
</evidence>
<feature type="compositionally biased region" description="Low complexity" evidence="1">
    <location>
        <begin position="473"/>
        <end position="484"/>
    </location>
</feature>
<accession>A0ABD5Y3Y2</accession>
<sequence length="563" mass="55571">MSPNVTRRRLIQGVGALGVAGVAGNALVSANDGAAAVQEDQAALRVAHAAPDTPSIAVTLRPADGGAGGATTDGGTGTATTVGGDGPLVEGLEFSNVSSYNEVEPGTYQLRVIATESTGFLEGIFGDAEKRVIYDDEVELQAGTTYTAVAYGTLRASDLGDSPSGTETPGAGGETETDAGVGAETPTETAQTPTDDEGVIGEETPTDETDTPGIGEETETDAGGTGGDGQVVIDRISYGEHQTFTLDAGDYTLRFREPSAGEEDTGGTGEATPTETDALGAEETPTDDAATPTDGGTTGSEDGSGSDRAFTVDLLEDDLSAPGDSAAGGEGTTAGAETPTDDAGVIGQETETPGESPTGGGTATDGASKTRLTVFHAVVDIDVMEVVAVEDDGDGGGGLFGGGGQETETQTGAQTQTPTDDGGIGGGDEQTPTAGAETETETGGEVPPREAEVSLEAGTVYTGFAMGYFDPEAAETAQPTATDAGDGAGVETETDGGVGAGQTETPTATTPTATGTTDQIAEEGAEEFQFVTVEDASGGERADGGTGGGGILPDESAPEAPSD</sequence>
<gene>
    <name evidence="2" type="ORF">ACFQMA_20235</name>
</gene>
<feature type="compositionally biased region" description="Low complexity" evidence="1">
    <location>
        <begin position="270"/>
        <end position="307"/>
    </location>
</feature>